<proteinExistence type="predicted"/>
<sequence length="219" mass="22892">MGTLSCDAFGDYCFYMMPECEPAPAQPAKETSQMLSEPLLEDDVCYSADATYVSVAPHRCSSTAAPSAPAAPAVDCIVTIRARRDVKPGALPRDFARGPSIDTQGPRERDQIPLPLASLFGEALKAADVAASSSHPAPLSRSHGGAPSRNSSGGGAAPPASALGGPSHSTEWWRSFSSSRLNEMGAEEPDMRSLEMRKVPYVGGSEPMCALMHGASGPQ</sequence>
<keyword evidence="3" id="KW-1185">Reference proteome</keyword>
<feature type="region of interest" description="Disordered" evidence="1">
    <location>
        <begin position="89"/>
        <end position="110"/>
    </location>
</feature>
<feature type="compositionally biased region" description="Low complexity" evidence="1">
    <location>
        <begin position="144"/>
        <end position="167"/>
    </location>
</feature>
<evidence type="ECO:0000313" key="2">
    <source>
        <dbReference type="EMBL" id="PNH07228.1"/>
    </source>
</evidence>
<dbReference type="Proteomes" id="UP000236333">
    <property type="component" value="Unassembled WGS sequence"/>
</dbReference>
<gene>
    <name evidence="2" type="ORF">TSOC_006310</name>
</gene>
<dbReference type="OrthoDB" id="550330at2759"/>
<dbReference type="AlphaFoldDB" id="A0A2J8A402"/>
<dbReference type="EMBL" id="PGGS01000191">
    <property type="protein sequence ID" value="PNH07228.1"/>
    <property type="molecule type" value="Genomic_DNA"/>
</dbReference>
<organism evidence="2 3">
    <name type="scientific">Tetrabaena socialis</name>
    <dbReference type="NCBI Taxonomy" id="47790"/>
    <lineage>
        <taxon>Eukaryota</taxon>
        <taxon>Viridiplantae</taxon>
        <taxon>Chlorophyta</taxon>
        <taxon>core chlorophytes</taxon>
        <taxon>Chlorophyceae</taxon>
        <taxon>CS clade</taxon>
        <taxon>Chlamydomonadales</taxon>
        <taxon>Tetrabaenaceae</taxon>
        <taxon>Tetrabaena</taxon>
    </lineage>
</organism>
<evidence type="ECO:0000313" key="3">
    <source>
        <dbReference type="Proteomes" id="UP000236333"/>
    </source>
</evidence>
<feature type="region of interest" description="Disordered" evidence="1">
    <location>
        <begin position="131"/>
        <end position="171"/>
    </location>
</feature>
<name>A0A2J8A402_9CHLO</name>
<comment type="caution">
    <text evidence="2">The sequence shown here is derived from an EMBL/GenBank/DDBJ whole genome shotgun (WGS) entry which is preliminary data.</text>
</comment>
<evidence type="ECO:0000256" key="1">
    <source>
        <dbReference type="SAM" id="MobiDB-lite"/>
    </source>
</evidence>
<accession>A0A2J8A402</accession>
<reference evidence="2 3" key="1">
    <citation type="journal article" date="2017" name="Mol. Biol. Evol.">
        <title>The 4-celled Tetrabaena socialis nuclear genome reveals the essential components for genetic control of cell number at the origin of multicellularity in the volvocine lineage.</title>
        <authorList>
            <person name="Featherston J."/>
            <person name="Arakaki Y."/>
            <person name="Hanschen E.R."/>
            <person name="Ferris P.J."/>
            <person name="Michod R.E."/>
            <person name="Olson B.J.S.C."/>
            <person name="Nozaki H."/>
            <person name="Durand P.M."/>
        </authorList>
    </citation>
    <scope>NUCLEOTIDE SEQUENCE [LARGE SCALE GENOMIC DNA]</scope>
    <source>
        <strain evidence="2 3">NIES-571</strain>
    </source>
</reference>
<protein>
    <submittedName>
        <fullName evidence="2">Uncharacterized protein</fullName>
    </submittedName>
</protein>